<feature type="compositionally biased region" description="Pro residues" evidence="9">
    <location>
        <begin position="247"/>
        <end position="259"/>
    </location>
</feature>
<proteinExistence type="predicted"/>
<dbReference type="GO" id="GO:0017025">
    <property type="term" value="F:TBP-class protein binding"/>
    <property type="evidence" value="ECO:0007669"/>
    <property type="project" value="InterPro"/>
</dbReference>
<dbReference type="SMART" id="SM00297">
    <property type="entry name" value="BROMO"/>
    <property type="match status" value="1"/>
</dbReference>
<feature type="region of interest" description="Disordered" evidence="9">
    <location>
        <begin position="1329"/>
        <end position="1348"/>
    </location>
</feature>
<evidence type="ECO:0000259" key="10">
    <source>
        <dbReference type="PROSITE" id="PS50014"/>
    </source>
</evidence>
<dbReference type="SUPFAM" id="SSF47055">
    <property type="entry name" value="TAF(II)230 TBP-binding fragment"/>
    <property type="match status" value="1"/>
</dbReference>
<name>A0A3M7KRP6_AUXPR</name>
<gene>
    <name evidence="11" type="ORF">APUTEX25_005172</name>
</gene>
<evidence type="ECO:0000313" key="12">
    <source>
        <dbReference type="Proteomes" id="UP000279271"/>
    </source>
</evidence>
<dbReference type="PANTHER" id="PTHR13900">
    <property type="entry name" value="TRANSCRIPTION INITIATION FACTOR TFIID"/>
    <property type="match status" value="1"/>
</dbReference>
<dbReference type="EMBL" id="QOKY01000199">
    <property type="protein sequence ID" value="RMZ53183.1"/>
    <property type="molecule type" value="Genomic_DNA"/>
</dbReference>
<feature type="region of interest" description="Disordered" evidence="9">
    <location>
        <begin position="1555"/>
        <end position="1592"/>
    </location>
</feature>
<evidence type="ECO:0000256" key="8">
    <source>
        <dbReference type="SAM" id="Coils"/>
    </source>
</evidence>
<feature type="compositionally biased region" description="Polar residues" evidence="9">
    <location>
        <begin position="1339"/>
        <end position="1348"/>
    </location>
</feature>
<dbReference type="PANTHER" id="PTHR13900:SF0">
    <property type="entry name" value="TRANSCRIPTION INITIATION FACTOR TFIID SUBUNIT 1"/>
    <property type="match status" value="1"/>
</dbReference>
<dbReference type="InterPro" id="IPR040240">
    <property type="entry name" value="TAF1"/>
</dbReference>
<sequence>MDDGNEEPLLGFLFGNVDQHNRVDADYLDDDARDQLAGLARIQGDLGLKGAEDGVTGGTAEQEEDDYDMESEPEALCQLVVPPVELAVAGAGSEAAPGPSSSAQAPEQGAPRPAPPATAPGAQPSSVGLLARLPALAPGPDGRPMLRFSELFGPALESAGTSIFPSDRVTPRVAPLAAAPAPGTTGPPSEAEDESEALRGSAAASLPEGPDVWEVPEGTEEAEAAQPAPEPGPAPNAPGVASQPASPTAPAPGGAPPPAWREQALPGLPDEVFSSLCQADWEAQVRWGGDSSSDDDDEEAGPGEPRPAPATQSATPPDGWRVEALPTWRLAAEEHSEESDVEEVRILRPAPVLRLEEGWRPTPGAGARSAPPLLAWEHRVRWDGAGSRPPAPAALWLDLNDPGLTFAMTAAAGKKLAGLGLHAAAARILPYKPAGRPSPSAASADPGDGAAAELARLNVSLDSLYSQHTKKRAGGTVGRPGAHARPAADLLTIPVKLSVHDKDAYHRPRATWWPVVAKKARLQLKPPQGPTSVASVNLTALPGFAKSYLNVDVSATSLSQLWEDLLSNGFEEAREKGLTPFMLLPGKPPQALRTDVPLQEAGIRAGDTKVNLMVAFQELILQPNVLANAHPDETNPALLRPPMAFSKRKSLAAEDGHLILLEYLEQTPLLLNRPGMGARLQLYYRRKNVNDTEYMQLTGKWNRRGARTLGGLGWVGEGSGTGVDGGSWHLSRCTFSAPTAPIKHKAAGATLIADGDEARWKVGSVLPLGDDDESPFLGDLKPGARQLAVETGLFRAPAQPYDVPSTDFLLVRSPTGIMRLRAMTGTIALGQQLPHHRIPAPNSRDVKDLEERRLYVYVFKRLRRLQAVQDRKAPGTKATISLKQLHEMFPNRPESMIRIYLKESCDLQISRSSHKARGRAWDHFLCLVCRDDEVYELKDGARLPSEPELRRRLSPEEAVTLEAASVAEHRLKAAGILLNERFGSVTVEKLRMAAAMLPPDPPTQRAARYVEAAMQAAPWLLTDAAVAGLREGRGNLQLAGPADPTGRGVGYSFIRDVRHKAVGDDLAKSLARKQAGKVQGTDADLRRMTTDAAKKRLMDYGLTLAEIEPLGRWVRIDLVRQFANAAAADGVGGNMKFVRHQKTTLLEQQKKQREKAQEIFEKQMAVLHDTAEEDLGNQEELEAELERELLGEAEKKKVHAWHGGNIAMGMCHMAGLVPGKTRRIRRVVMVRGEDGQWAPAHEVVYSGRDAPYALASLSVSVWAPTWMTATPPDRRATRSFSFSFSYSASVSAAMLRIWRTRAAMASAVELSPTMVRLSLETEILAAVPSTSSPAPSRDTPISSFTTVPPPSYSATMRSGSVTKLSSAVLDSSMVTTPARPTRAMADAMSSPMTALPPADTVATSRSSLSETSVESAASSATRCVTVRSSPRMTWTGFTPAATIFMPSWMMPAARMVAVVVPSPARSLVLEAAWRTSLAPMFSTGSSSSTSRATVTPSFTILGEPYLVSSTTLRPLGPRVTPTTLASLSTPACMRFSASPSVLKCSCLAARVTAAPRRAGRVGTPERRSAGRGPVEVASKPRAAPGPAKRARRASAVQSVAAVAALTGPDDKPRGKHPVNKFITTIITRLKRKKLWKMYFGGPVTSAAAPDYHNWVRPQDEMYLDKIQARLGGWKGKKAGNGKYTSVDGFRQDLNAILTNAIKYNSIGHGRHGGPDVISYAEGLVSDAEVEIEALYPEISAAQAAWDAPPEPYPEYAPVAAEPHAALAPQMAVQQDQWVQCNACQKWRVISP</sequence>
<dbReference type="Gene3D" id="1.20.920.10">
    <property type="entry name" value="Bromodomain-like"/>
    <property type="match status" value="1"/>
</dbReference>
<feature type="compositionally biased region" description="Acidic residues" evidence="9">
    <location>
        <begin position="61"/>
        <end position="71"/>
    </location>
</feature>
<keyword evidence="2" id="KW-0805">Transcription regulation</keyword>
<dbReference type="GO" id="GO:0051123">
    <property type="term" value="P:RNA polymerase II preinitiation complex assembly"/>
    <property type="evidence" value="ECO:0007669"/>
    <property type="project" value="TreeGrafter"/>
</dbReference>
<protein>
    <recommendedName>
        <fullName evidence="6">Transcription initiation factor TFIID subunit 1</fullName>
    </recommendedName>
</protein>
<reference evidence="12" key="1">
    <citation type="journal article" date="2018" name="Algal Res.">
        <title>Characterization of plant carbon substrate utilization by Auxenochlorella protothecoides.</title>
        <authorList>
            <person name="Vogler B.W."/>
            <person name="Starkenburg S.R."/>
            <person name="Sudasinghe N."/>
            <person name="Schambach J.Y."/>
            <person name="Rollin J.A."/>
            <person name="Pattathil S."/>
            <person name="Barry A.N."/>
        </authorList>
    </citation>
    <scope>NUCLEOTIDE SEQUENCE [LARGE SCALE GENOMIC DNA]</scope>
    <source>
        <strain evidence="12">UTEX 25</strain>
    </source>
</reference>
<dbReference type="InterPro" id="IPR022591">
    <property type="entry name" value="TAF1_HAT_dom"/>
</dbReference>
<feature type="compositionally biased region" description="Low complexity" evidence="9">
    <location>
        <begin position="237"/>
        <end position="246"/>
    </location>
</feature>
<dbReference type="InterPro" id="IPR036741">
    <property type="entry name" value="TAFII-230_TBP-bd_sf"/>
</dbReference>
<dbReference type="GO" id="GO:0004402">
    <property type="term" value="F:histone acetyltransferase activity"/>
    <property type="evidence" value="ECO:0007669"/>
    <property type="project" value="InterPro"/>
</dbReference>
<dbReference type="GO" id="GO:0016251">
    <property type="term" value="F:RNA polymerase II general transcription initiation factor activity"/>
    <property type="evidence" value="ECO:0007669"/>
    <property type="project" value="InterPro"/>
</dbReference>
<dbReference type="PROSITE" id="PS50014">
    <property type="entry name" value="BROMODOMAIN_2"/>
    <property type="match status" value="1"/>
</dbReference>
<dbReference type="GO" id="GO:0005669">
    <property type="term" value="C:transcription factor TFIID complex"/>
    <property type="evidence" value="ECO:0007669"/>
    <property type="project" value="InterPro"/>
</dbReference>
<evidence type="ECO:0000256" key="3">
    <source>
        <dbReference type="ARBA" id="ARBA00023117"/>
    </source>
</evidence>
<feature type="compositionally biased region" description="Low complexity" evidence="9">
    <location>
        <begin position="119"/>
        <end position="142"/>
    </location>
</feature>
<evidence type="ECO:0000313" key="11">
    <source>
        <dbReference type="EMBL" id="RMZ53183.1"/>
    </source>
</evidence>
<feature type="coiled-coil region" evidence="8">
    <location>
        <begin position="1146"/>
        <end position="1188"/>
    </location>
</feature>
<evidence type="ECO:0000256" key="1">
    <source>
        <dbReference type="ARBA" id="ARBA00004123"/>
    </source>
</evidence>
<feature type="region of interest" description="Disordered" evidence="9">
    <location>
        <begin position="90"/>
        <end position="146"/>
    </location>
</feature>
<organism evidence="11 12">
    <name type="scientific">Auxenochlorella protothecoides</name>
    <name type="common">Green microalga</name>
    <name type="synonym">Chlorella protothecoides</name>
    <dbReference type="NCBI Taxonomy" id="3075"/>
    <lineage>
        <taxon>Eukaryota</taxon>
        <taxon>Viridiplantae</taxon>
        <taxon>Chlorophyta</taxon>
        <taxon>core chlorophytes</taxon>
        <taxon>Trebouxiophyceae</taxon>
        <taxon>Chlorellales</taxon>
        <taxon>Chlorellaceae</taxon>
        <taxon>Auxenochlorella</taxon>
    </lineage>
</organism>
<feature type="compositionally biased region" description="Low complexity" evidence="9">
    <location>
        <begin position="1577"/>
        <end position="1592"/>
    </location>
</feature>
<feature type="region of interest" description="Disordered" evidence="9">
    <location>
        <begin position="174"/>
        <end position="320"/>
    </location>
</feature>
<dbReference type="Proteomes" id="UP000279271">
    <property type="component" value="Unassembled WGS sequence"/>
</dbReference>
<keyword evidence="4" id="KW-0804">Transcription</keyword>
<dbReference type="InterPro" id="IPR036427">
    <property type="entry name" value="Bromodomain-like_sf"/>
</dbReference>
<dbReference type="Pfam" id="PF00439">
    <property type="entry name" value="Bromodomain"/>
    <property type="match status" value="1"/>
</dbReference>
<comment type="subcellular location">
    <subcellularLocation>
        <location evidence="1">Nucleus</location>
    </subcellularLocation>
</comment>
<keyword evidence="8" id="KW-0175">Coiled coil</keyword>
<dbReference type="SUPFAM" id="SSF47370">
    <property type="entry name" value="Bromodomain"/>
    <property type="match status" value="1"/>
</dbReference>
<evidence type="ECO:0000256" key="7">
    <source>
        <dbReference type="PROSITE-ProRule" id="PRU00035"/>
    </source>
</evidence>
<accession>A0A3M7KRP6</accession>
<dbReference type="Pfam" id="PF12157">
    <property type="entry name" value="DUF3591"/>
    <property type="match status" value="2"/>
</dbReference>
<feature type="region of interest" description="Disordered" evidence="9">
    <location>
        <begin position="43"/>
        <end position="71"/>
    </location>
</feature>
<evidence type="ECO:0000256" key="5">
    <source>
        <dbReference type="ARBA" id="ARBA00023242"/>
    </source>
</evidence>
<dbReference type="InterPro" id="IPR001487">
    <property type="entry name" value="Bromodomain"/>
</dbReference>
<comment type="caution">
    <text evidence="11">The sequence shown here is derived from an EMBL/GenBank/DDBJ whole genome shotgun (WGS) entry which is preliminary data.</text>
</comment>
<evidence type="ECO:0000256" key="2">
    <source>
        <dbReference type="ARBA" id="ARBA00023015"/>
    </source>
</evidence>
<keyword evidence="5" id="KW-0539">Nucleus</keyword>
<keyword evidence="3 7" id="KW-0103">Bromodomain</keyword>
<dbReference type="InterPro" id="IPR009067">
    <property type="entry name" value="TAF_II_230-bd"/>
</dbReference>
<feature type="compositionally biased region" description="Acidic residues" evidence="9">
    <location>
        <begin position="292"/>
        <end position="301"/>
    </location>
</feature>
<dbReference type="Pfam" id="PF09247">
    <property type="entry name" value="TBP-binding"/>
    <property type="match status" value="1"/>
</dbReference>
<feature type="compositionally biased region" description="Low complexity" evidence="9">
    <location>
        <begin position="90"/>
        <end position="111"/>
    </location>
</feature>
<dbReference type="CDD" id="cd04369">
    <property type="entry name" value="Bromodomain"/>
    <property type="match status" value="1"/>
</dbReference>
<evidence type="ECO:0000256" key="9">
    <source>
        <dbReference type="SAM" id="MobiDB-lite"/>
    </source>
</evidence>
<evidence type="ECO:0000256" key="4">
    <source>
        <dbReference type="ARBA" id="ARBA00023163"/>
    </source>
</evidence>
<evidence type="ECO:0000256" key="6">
    <source>
        <dbReference type="ARBA" id="ARBA00040102"/>
    </source>
</evidence>
<feature type="domain" description="Bromo" evidence="10">
    <location>
        <begin position="1639"/>
        <end position="1711"/>
    </location>
</feature>
<feature type="compositionally biased region" description="Low complexity" evidence="9">
    <location>
        <begin position="174"/>
        <end position="188"/>
    </location>
</feature>